<dbReference type="EMBL" id="CADCTR010000215">
    <property type="protein sequence ID" value="CAA9226081.1"/>
    <property type="molecule type" value="Genomic_DNA"/>
</dbReference>
<name>A0A6J4HIT8_9CHLR</name>
<organism evidence="1">
    <name type="scientific">uncultured Chloroflexia bacterium</name>
    <dbReference type="NCBI Taxonomy" id="1672391"/>
    <lineage>
        <taxon>Bacteria</taxon>
        <taxon>Bacillati</taxon>
        <taxon>Chloroflexota</taxon>
        <taxon>Chloroflexia</taxon>
        <taxon>environmental samples</taxon>
    </lineage>
</organism>
<dbReference type="AlphaFoldDB" id="A0A6J4HIT8"/>
<proteinExistence type="predicted"/>
<sequence length="180" mass="19943">MLDDLNGRWRREVDDLAFAGKRATVQVLVTVRAVVKGMLLNPCRRLIATTMIVLGVSLATRLGFRFGRVGFDEGGRVRRPTLLKLSNASKGSGMLLLQRGNHLAQHLILSSKLNEFVLNQHVERLPQLSLDACDPTSGHLPLQLSSFISKTFVSAMNASFPTYRSIPHASRMIKEPEIPV</sequence>
<gene>
    <name evidence="1" type="ORF">AVDCRST_MAG93-666</name>
</gene>
<reference evidence="1" key="1">
    <citation type="submission" date="2020-02" db="EMBL/GenBank/DDBJ databases">
        <authorList>
            <person name="Meier V. D."/>
        </authorList>
    </citation>
    <scope>NUCLEOTIDE SEQUENCE</scope>
    <source>
        <strain evidence="1">AVDCRST_MAG93</strain>
    </source>
</reference>
<accession>A0A6J4HIT8</accession>
<evidence type="ECO:0000313" key="1">
    <source>
        <dbReference type="EMBL" id="CAA9226081.1"/>
    </source>
</evidence>
<protein>
    <submittedName>
        <fullName evidence="1">Uncharacterized protein</fullName>
    </submittedName>
</protein>